<feature type="compositionally biased region" description="Low complexity" evidence="1">
    <location>
        <begin position="164"/>
        <end position="176"/>
    </location>
</feature>
<organism evidence="2 3">
    <name type="scientific">Syncephalis pseudoplumigaleata</name>
    <dbReference type="NCBI Taxonomy" id="1712513"/>
    <lineage>
        <taxon>Eukaryota</taxon>
        <taxon>Fungi</taxon>
        <taxon>Fungi incertae sedis</taxon>
        <taxon>Zoopagomycota</taxon>
        <taxon>Zoopagomycotina</taxon>
        <taxon>Zoopagomycetes</taxon>
        <taxon>Zoopagales</taxon>
        <taxon>Piptocephalidaceae</taxon>
        <taxon>Syncephalis</taxon>
    </lineage>
</organism>
<feature type="region of interest" description="Disordered" evidence="1">
    <location>
        <begin position="353"/>
        <end position="456"/>
    </location>
</feature>
<feature type="compositionally biased region" description="Basic residues" evidence="1">
    <location>
        <begin position="14"/>
        <end position="51"/>
    </location>
</feature>
<dbReference type="EMBL" id="KZ989898">
    <property type="protein sequence ID" value="RKP25066.1"/>
    <property type="molecule type" value="Genomic_DNA"/>
</dbReference>
<gene>
    <name evidence="2" type="ORF">SYNPS1DRAFT_29190</name>
</gene>
<feature type="compositionally biased region" description="Low complexity" evidence="1">
    <location>
        <begin position="435"/>
        <end position="448"/>
    </location>
</feature>
<name>A0A4P9YY86_9FUNG</name>
<accession>A0A4P9YY86</accession>
<reference evidence="3" key="1">
    <citation type="journal article" date="2018" name="Nat. Microbiol.">
        <title>Leveraging single-cell genomics to expand the fungal tree of life.</title>
        <authorList>
            <person name="Ahrendt S.R."/>
            <person name="Quandt C.A."/>
            <person name="Ciobanu D."/>
            <person name="Clum A."/>
            <person name="Salamov A."/>
            <person name="Andreopoulos B."/>
            <person name="Cheng J.F."/>
            <person name="Woyke T."/>
            <person name="Pelin A."/>
            <person name="Henrissat B."/>
            <person name="Reynolds N.K."/>
            <person name="Benny G.L."/>
            <person name="Smith M.E."/>
            <person name="James T.Y."/>
            <person name="Grigoriev I.V."/>
        </authorList>
    </citation>
    <scope>NUCLEOTIDE SEQUENCE [LARGE SCALE GENOMIC DNA]</scope>
    <source>
        <strain evidence="3">Benny S71-1</strain>
    </source>
</reference>
<feature type="region of interest" description="Disordered" evidence="1">
    <location>
        <begin position="1"/>
        <end position="51"/>
    </location>
</feature>
<feature type="compositionally biased region" description="Low complexity" evidence="1">
    <location>
        <begin position="419"/>
        <end position="428"/>
    </location>
</feature>
<feature type="region of interest" description="Disordered" evidence="1">
    <location>
        <begin position="124"/>
        <end position="176"/>
    </location>
</feature>
<dbReference type="Proteomes" id="UP000278143">
    <property type="component" value="Unassembled WGS sequence"/>
</dbReference>
<dbReference type="OrthoDB" id="5595473at2759"/>
<dbReference type="AlphaFoldDB" id="A0A4P9YY86"/>
<evidence type="ECO:0000313" key="3">
    <source>
        <dbReference type="Proteomes" id="UP000278143"/>
    </source>
</evidence>
<proteinExistence type="predicted"/>
<feature type="compositionally biased region" description="Basic residues" evidence="1">
    <location>
        <begin position="124"/>
        <end position="135"/>
    </location>
</feature>
<evidence type="ECO:0000256" key="1">
    <source>
        <dbReference type="SAM" id="MobiDB-lite"/>
    </source>
</evidence>
<feature type="compositionally biased region" description="Low complexity" evidence="1">
    <location>
        <begin position="364"/>
        <end position="375"/>
    </location>
</feature>
<sequence>MNHRHPTAMPFWSHHPHHHPHQHQHQPQPQHHHQHQQQHQQQQHHAHHAHHPQPVMSMVMSTPATTNGATTTANAATTAAANKTRGSSGASIHPSTTARHRVAPAMSGHYPSAYPQHPALLRSHHTHHHHHHPHQMHMLPSSASSASSNASTMSSSPPPPAHPLHPSHMPVSVSPSGHVHAFGANAGANGGMAATGYAGLGEESMEVSPQMAGDLAHKAFKQMLLHLILTGYKSRSGRATTPEEIARDLSNGDMAEKLRRETEVKMMGAFKMLKLEQKVQGKLKSEILHRVEAMINNRALLHHNVYVTAVALGKKDDKQFAARIMEAWTIADKTLKKTTTLRRLVRTASWAAGTTPSTHHHHQQQQQQQQFQLQQHQHHHQQQQHPMVTTTAAMPGTVASEPSSGHWQPQASSTMAEKSTAAAPAATSYPPPPTSTATPQPQASASPSGAEQAKYEPGVQGENMWLDYLTSMEHKHLCYLVSKVPEHLRVAMFQGLYPSLREQYPTLRTSASHPTLSSTGQPLRSSRSVAAPPLSQSPAPMAHVATSMLMDYPPSNVHRPM</sequence>
<evidence type="ECO:0000313" key="2">
    <source>
        <dbReference type="EMBL" id="RKP25066.1"/>
    </source>
</evidence>
<keyword evidence="3" id="KW-1185">Reference proteome</keyword>
<feature type="compositionally biased region" description="Low complexity" evidence="1">
    <location>
        <begin position="136"/>
        <end position="155"/>
    </location>
</feature>
<protein>
    <submittedName>
        <fullName evidence="2">Uncharacterized protein</fullName>
    </submittedName>
</protein>
<feature type="region of interest" description="Disordered" evidence="1">
    <location>
        <begin position="508"/>
        <end position="538"/>
    </location>
</feature>
<feature type="compositionally biased region" description="Polar residues" evidence="1">
    <location>
        <begin position="400"/>
        <end position="417"/>
    </location>
</feature>